<reference evidence="2" key="1">
    <citation type="submission" date="2017-01" db="EMBL/GenBank/DDBJ databases">
        <authorList>
            <person name="Assis F.L."/>
            <person name="Abrahao J.S."/>
            <person name="Silva L."/>
            <person name="Khalil J.B."/>
            <person name="Rodrigues R."/>
            <person name="Silva L.S."/>
            <person name="Arantes T."/>
            <person name="Boratto P."/>
            <person name="Andrade M."/>
            <person name="Kroon E.G."/>
            <person name="Ribeiro B."/>
            <person name="Bergier I."/>
            <person name="Seligmann H."/>
            <person name="Ghigo E."/>
            <person name="Colson P."/>
            <person name="Levasseur A."/>
            <person name="Raoult D."/>
            <person name="Scola B.L."/>
        </authorList>
    </citation>
    <scope>NUCLEOTIDE SEQUENCE</scope>
    <source>
        <strain evidence="2">Soda lake</strain>
    </source>
</reference>
<evidence type="ECO:0000259" key="1">
    <source>
        <dbReference type="PROSITE" id="PS51526"/>
    </source>
</evidence>
<dbReference type="RefSeq" id="YP_010782419.1">
    <property type="nucleotide sequence ID" value="NC_075039.1"/>
</dbReference>
<protein>
    <submittedName>
        <fullName evidence="2">CLUMA CG011169 isoform A</fullName>
    </submittedName>
</protein>
<organism evidence="2">
    <name type="scientific">Tupanvirus soda lake</name>
    <dbReference type="NCBI Taxonomy" id="2126985"/>
    <lineage>
        <taxon>Viruses</taxon>
        <taxon>Varidnaviria</taxon>
        <taxon>Bamfordvirae</taxon>
        <taxon>Nucleocytoviricota</taxon>
        <taxon>Megaviricetes</taxon>
        <taxon>Imitervirales</taxon>
        <taxon>Mimiviridae</taxon>
        <taxon>Megamimivirinae</taxon>
        <taxon>Tupanvirus</taxon>
        <taxon>Tupanvirus salinum</taxon>
    </lineage>
</organism>
<dbReference type="GeneID" id="80519183"/>
<reference evidence="2" key="2">
    <citation type="journal article" date="2018" name="Nat. Commun.">
        <title>Tailed giant Tupanvirus possesses the most complete translational apparatus of the known virosphere.</title>
        <authorList>
            <person name="Abrahao J."/>
            <person name="Silva L."/>
            <person name="Silva L.S."/>
            <person name="Khalil J.Y.B."/>
            <person name="Rodrigues R."/>
            <person name="Arantes T."/>
            <person name="Assis F."/>
            <person name="Boratto P."/>
            <person name="Andrade M."/>
            <person name="Kroon E.G."/>
            <person name="Ribeiro B."/>
            <person name="Bergier I."/>
            <person name="Seligmann H."/>
            <person name="Ghigo E."/>
            <person name="Colson P."/>
            <person name="Levasseur A."/>
            <person name="Kroemer G."/>
            <person name="Raoult D."/>
            <person name="La Scola B."/>
        </authorList>
    </citation>
    <scope>NUCLEOTIDE SEQUENCE [LARGE SCALE GENOMIC DNA]</scope>
    <source>
        <strain evidence="2">Soda lake</strain>
    </source>
</reference>
<dbReference type="SUPFAM" id="SSF46785">
    <property type="entry name" value="Winged helix' DNA-binding domain"/>
    <property type="match status" value="1"/>
</dbReference>
<dbReference type="KEGG" id="vg:80519183"/>
<feature type="domain" description="RFX-type winged-helix" evidence="1">
    <location>
        <begin position="62"/>
        <end position="152"/>
    </location>
</feature>
<proteinExistence type="predicted"/>
<dbReference type="PROSITE" id="PS51526">
    <property type="entry name" value="RFX_DBD"/>
    <property type="match status" value="1"/>
</dbReference>
<dbReference type="GO" id="GO:0003677">
    <property type="term" value="F:DNA binding"/>
    <property type="evidence" value="ECO:0007669"/>
    <property type="project" value="InterPro"/>
</dbReference>
<name>A0A6N1NWT9_9VIRU</name>
<dbReference type="InterPro" id="IPR036390">
    <property type="entry name" value="WH_DNA-bd_sf"/>
</dbReference>
<dbReference type="InterPro" id="IPR036388">
    <property type="entry name" value="WH-like_DNA-bd_sf"/>
</dbReference>
<dbReference type="Pfam" id="PF02257">
    <property type="entry name" value="RFX_DNA_binding"/>
    <property type="match status" value="1"/>
</dbReference>
<dbReference type="GO" id="GO:0006355">
    <property type="term" value="P:regulation of DNA-templated transcription"/>
    <property type="evidence" value="ECO:0007669"/>
    <property type="project" value="InterPro"/>
</dbReference>
<accession>A0A6N1NWT9</accession>
<dbReference type="EMBL" id="KY523104">
    <property type="protein sequence ID" value="QKU35738.1"/>
    <property type="molecule type" value="Genomic_DNA"/>
</dbReference>
<sequence>MENKKLLPRKKIQKKVMVVTLQRDSSGAKRSSADLNEKDIFDINKPDRCARSDLFLGIRGHAATWIQQNFEEDDAKKHPIPKFQVYMDYVSFCIEKKYSYIRNAEFGKVLKKIFPHIKYHRYISLLDTKEIPPTANSGKKQISYYVGIKPKLNTLVVPEKIDLMGNTTETVQTVVPENEYFEIAPGYFEILPDRTKYEQNPETSTPFWDTPIPVIPAILPVVPIVNDHLEMCICIDCILVRLNKLAHDTNELVGEMICQYNDTVGMSQDYTVGMSQDYTVGMSQDYTDGHYNEDEFENMPRFNWQKQSNQMLFFNWQTKSDTRHIIDYNNIYDTSADIYLNLN</sequence>
<dbReference type="Gene3D" id="1.10.10.10">
    <property type="entry name" value="Winged helix-like DNA-binding domain superfamily/Winged helix DNA-binding domain"/>
    <property type="match status" value="1"/>
</dbReference>
<dbReference type="InterPro" id="IPR003150">
    <property type="entry name" value="DNA-bd_RFX"/>
</dbReference>
<evidence type="ECO:0000313" key="2">
    <source>
        <dbReference type="EMBL" id="QKU35738.1"/>
    </source>
</evidence>